<dbReference type="Proteomes" id="UP000215914">
    <property type="component" value="Chromosome 5"/>
</dbReference>
<dbReference type="AlphaFoldDB" id="A0A251USF4"/>
<reference evidence="1" key="3">
    <citation type="submission" date="2020-06" db="EMBL/GenBank/DDBJ databases">
        <title>Helianthus annuus Genome sequencing and assembly Release 2.</title>
        <authorList>
            <person name="Gouzy J."/>
            <person name="Langlade N."/>
            <person name="Munos S."/>
        </authorList>
    </citation>
    <scope>NUCLEOTIDE SEQUENCE</scope>
    <source>
        <tissue evidence="1">Leaves</tissue>
    </source>
</reference>
<evidence type="ECO:0000313" key="3">
    <source>
        <dbReference type="Proteomes" id="UP000215914"/>
    </source>
</evidence>
<proteinExistence type="predicted"/>
<evidence type="ECO:0000313" key="1">
    <source>
        <dbReference type="EMBL" id="KAF5807163.1"/>
    </source>
</evidence>
<reference evidence="1 3" key="1">
    <citation type="journal article" date="2017" name="Nature">
        <title>The sunflower genome provides insights into oil metabolism, flowering and Asterid evolution.</title>
        <authorList>
            <person name="Badouin H."/>
            <person name="Gouzy J."/>
            <person name="Grassa C.J."/>
            <person name="Murat F."/>
            <person name="Staton S.E."/>
            <person name="Cottret L."/>
            <person name="Lelandais-Briere C."/>
            <person name="Owens G.L."/>
            <person name="Carrere S."/>
            <person name="Mayjonade B."/>
            <person name="Legrand L."/>
            <person name="Gill N."/>
            <person name="Kane N.C."/>
            <person name="Bowers J.E."/>
            <person name="Hubner S."/>
            <person name="Bellec A."/>
            <person name="Berard A."/>
            <person name="Berges H."/>
            <person name="Blanchet N."/>
            <person name="Boniface M.C."/>
            <person name="Brunel D."/>
            <person name="Catrice O."/>
            <person name="Chaidir N."/>
            <person name="Claudel C."/>
            <person name="Donnadieu C."/>
            <person name="Faraut T."/>
            <person name="Fievet G."/>
            <person name="Helmstetter N."/>
            <person name="King M."/>
            <person name="Knapp S.J."/>
            <person name="Lai Z."/>
            <person name="Le Paslier M.C."/>
            <person name="Lippi Y."/>
            <person name="Lorenzon L."/>
            <person name="Mandel J.R."/>
            <person name="Marage G."/>
            <person name="Marchand G."/>
            <person name="Marquand E."/>
            <person name="Bret-Mestries E."/>
            <person name="Morien E."/>
            <person name="Nambeesan S."/>
            <person name="Nguyen T."/>
            <person name="Pegot-Espagnet P."/>
            <person name="Pouilly N."/>
            <person name="Raftis F."/>
            <person name="Sallet E."/>
            <person name="Schiex T."/>
            <person name="Thomas J."/>
            <person name="Vandecasteele C."/>
            <person name="Vares D."/>
            <person name="Vear F."/>
            <person name="Vautrin S."/>
            <person name="Crespi M."/>
            <person name="Mangin B."/>
            <person name="Burke J.M."/>
            <person name="Salse J."/>
            <person name="Munos S."/>
            <person name="Vincourt P."/>
            <person name="Rieseberg L.H."/>
            <person name="Langlade N.B."/>
        </authorList>
    </citation>
    <scope>NUCLEOTIDE SEQUENCE [LARGE SCALE GENOMIC DNA]</scope>
    <source>
        <strain evidence="3">cv. SF193</strain>
        <tissue evidence="1">Leaves</tissue>
    </source>
</reference>
<name>A0A251USF4_HELAN</name>
<gene>
    <name evidence="2" type="ORF">HannXRQ_Chr05g0151481</name>
    <name evidence="1" type="ORF">HanXRQr2_Chr05g0230471</name>
</gene>
<sequence length="51" mass="6053">MNLSISFFPILANPLPMPYKKNRKKHRRLPSQTIDRIFRSKIRTTLSKIAQ</sequence>
<organism evidence="2 3">
    <name type="scientific">Helianthus annuus</name>
    <name type="common">Common sunflower</name>
    <dbReference type="NCBI Taxonomy" id="4232"/>
    <lineage>
        <taxon>Eukaryota</taxon>
        <taxon>Viridiplantae</taxon>
        <taxon>Streptophyta</taxon>
        <taxon>Embryophyta</taxon>
        <taxon>Tracheophyta</taxon>
        <taxon>Spermatophyta</taxon>
        <taxon>Magnoliopsida</taxon>
        <taxon>eudicotyledons</taxon>
        <taxon>Gunneridae</taxon>
        <taxon>Pentapetalae</taxon>
        <taxon>asterids</taxon>
        <taxon>campanulids</taxon>
        <taxon>Asterales</taxon>
        <taxon>Asteraceae</taxon>
        <taxon>Asteroideae</taxon>
        <taxon>Heliantheae alliance</taxon>
        <taxon>Heliantheae</taxon>
        <taxon>Helianthus</taxon>
    </lineage>
</organism>
<keyword evidence="3" id="KW-1185">Reference proteome</keyword>
<dbReference type="EMBL" id="CM007894">
    <property type="protein sequence ID" value="OTG25796.1"/>
    <property type="molecule type" value="Genomic_DNA"/>
</dbReference>
<evidence type="ECO:0000313" key="2">
    <source>
        <dbReference type="EMBL" id="OTG25796.1"/>
    </source>
</evidence>
<dbReference type="InParanoid" id="A0A251USF4"/>
<accession>A0A251USF4</accession>
<dbReference type="EMBL" id="MNCJ02000320">
    <property type="protein sequence ID" value="KAF5807163.1"/>
    <property type="molecule type" value="Genomic_DNA"/>
</dbReference>
<protein>
    <submittedName>
        <fullName evidence="2">Uncharacterized protein</fullName>
    </submittedName>
</protein>
<reference evidence="2" key="2">
    <citation type="submission" date="2017-02" db="EMBL/GenBank/DDBJ databases">
        <title>Sunflower complete genome.</title>
        <authorList>
            <person name="Langlade N."/>
            <person name="Munos S."/>
        </authorList>
    </citation>
    <scope>NUCLEOTIDE SEQUENCE [LARGE SCALE GENOMIC DNA]</scope>
    <source>
        <tissue evidence="2">Leaves</tissue>
    </source>
</reference>
<dbReference type="Gramene" id="mRNA:HanXRQr2_Chr05g0230471">
    <property type="protein sequence ID" value="mRNA:HanXRQr2_Chr05g0230471"/>
    <property type="gene ID" value="HanXRQr2_Chr05g0230471"/>
</dbReference>